<sequence>MSKRQLKKYLQELDKEQLEEQIVNLYERFIPVKVFYDFVFNPREEELMRKAKLKISKEYFPETRRKPKARRSIAQKEIKHFQQLGVEPHLTADLMLFNIEIAQTFAEEKSNLKEAFCKSIFKSFEEAVKFILKKGVLPDFKNRILKIAAESENQSWPNAYKFEKVEMQFQDAP</sequence>
<dbReference type="AlphaFoldDB" id="A0A1I2K811"/>
<accession>A0A1I2K811</accession>
<keyword evidence="2" id="KW-1185">Reference proteome</keyword>
<evidence type="ECO:0000313" key="2">
    <source>
        <dbReference type="Proteomes" id="UP000199116"/>
    </source>
</evidence>
<dbReference type="RefSeq" id="WP_093302655.1">
    <property type="nucleotide sequence ID" value="NZ_FOOH01000002.1"/>
</dbReference>
<organism evidence="1 2">
    <name type="scientific">Salegentibacter agarivorans</name>
    <dbReference type="NCBI Taxonomy" id="345907"/>
    <lineage>
        <taxon>Bacteria</taxon>
        <taxon>Pseudomonadati</taxon>
        <taxon>Bacteroidota</taxon>
        <taxon>Flavobacteriia</taxon>
        <taxon>Flavobacteriales</taxon>
        <taxon>Flavobacteriaceae</taxon>
        <taxon>Salegentibacter</taxon>
    </lineage>
</organism>
<evidence type="ECO:0000313" key="1">
    <source>
        <dbReference type="EMBL" id="SFF63262.1"/>
    </source>
</evidence>
<name>A0A1I2K811_9FLAO</name>
<dbReference type="InterPro" id="IPR046153">
    <property type="entry name" value="DUF6155"/>
</dbReference>
<dbReference type="Proteomes" id="UP000199116">
    <property type="component" value="Unassembled WGS sequence"/>
</dbReference>
<protein>
    <submittedName>
        <fullName evidence="1">Uncharacterized protein</fullName>
    </submittedName>
</protein>
<proteinExistence type="predicted"/>
<dbReference type="EMBL" id="FOOH01000002">
    <property type="protein sequence ID" value="SFF63262.1"/>
    <property type="molecule type" value="Genomic_DNA"/>
</dbReference>
<gene>
    <name evidence="1" type="ORF">SAMN04488033_102156</name>
</gene>
<dbReference type="Pfam" id="PF19652">
    <property type="entry name" value="DUF6155"/>
    <property type="match status" value="1"/>
</dbReference>
<reference evidence="2" key="1">
    <citation type="submission" date="2016-10" db="EMBL/GenBank/DDBJ databases">
        <authorList>
            <person name="Varghese N."/>
            <person name="Submissions S."/>
        </authorList>
    </citation>
    <scope>NUCLEOTIDE SEQUENCE [LARGE SCALE GENOMIC DNA]</scope>
    <source>
        <strain evidence="2">DSM 23515</strain>
    </source>
</reference>